<dbReference type="OrthoDB" id="1898716at2759"/>
<name>A0A7J0DIU8_9ERIC</name>
<proteinExistence type="predicted"/>
<protein>
    <submittedName>
        <fullName evidence="1">Uncharacterized protein</fullName>
    </submittedName>
</protein>
<accession>A0A7J0DIU8</accession>
<dbReference type="EMBL" id="BJWL01000231">
    <property type="protein sequence ID" value="GFS35503.1"/>
    <property type="molecule type" value="Genomic_DNA"/>
</dbReference>
<gene>
    <name evidence="1" type="ORF">Acr_00g0040220</name>
</gene>
<keyword evidence="2" id="KW-1185">Reference proteome</keyword>
<dbReference type="Proteomes" id="UP000585474">
    <property type="component" value="Unassembled WGS sequence"/>
</dbReference>
<reference evidence="2" key="1">
    <citation type="submission" date="2019-07" db="EMBL/GenBank/DDBJ databases">
        <title>De Novo Assembly of kiwifruit Actinidia rufa.</title>
        <authorList>
            <person name="Sugita-Konishi S."/>
            <person name="Sato K."/>
            <person name="Mori E."/>
            <person name="Abe Y."/>
            <person name="Kisaki G."/>
            <person name="Hamano K."/>
            <person name="Suezawa K."/>
            <person name="Otani M."/>
            <person name="Fukuda T."/>
            <person name="Manabe T."/>
            <person name="Gomi K."/>
            <person name="Tabuchi M."/>
            <person name="Akimitsu K."/>
            <person name="Kataoka I."/>
        </authorList>
    </citation>
    <scope>NUCLEOTIDE SEQUENCE [LARGE SCALE GENOMIC DNA]</scope>
    <source>
        <strain evidence="2">cv. Fuchu</strain>
    </source>
</reference>
<comment type="caution">
    <text evidence="1">The sequence shown here is derived from an EMBL/GenBank/DDBJ whole genome shotgun (WGS) entry which is preliminary data.</text>
</comment>
<dbReference type="AlphaFoldDB" id="A0A7J0DIU8"/>
<evidence type="ECO:0000313" key="1">
    <source>
        <dbReference type="EMBL" id="GFS35503.1"/>
    </source>
</evidence>
<evidence type="ECO:0000313" key="2">
    <source>
        <dbReference type="Proteomes" id="UP000585474"/>
    </source>
</evidence>
<sequence length="238" mass="27862">METRYRVFFRCLVIRSGRAATLEIYLTGDHSIASVSFQSFVITEVYFYKKLKLTHQTYDQSVSTCIELLAWTWSAFDSDYNLKRILERYQIHEDAEDTGRSVQESKKLHEGSMDLWKGTNLLQIVERLYEELKVEQLDVTELTQLEHRLNSILQQTRIRKSQITMKHVTDFYEKIAAMINEAAVDDWFSCRHLHDDHHQPPWQDPVVNQEVYAYGSTSNSIVPVAPHHQGAMFYNIGL</sequence>
<organism evidence="1 2">
    <name type="scientific">Actinidia rufa</name>
    <dbReference type="NCBI Taxonomy" id="165716"/>
    <lineage>
        <taxon>Eukaryota</taxon>
        <taxon>Viridiplantae</taxon>
        <taxon>Streptophyta</taxon>
        <taxon>Embryophyta</taxon>
        <taxon>Tracheophyta</taxon>
        <taxon>Spermatophyta</taxon>
        <taxon>Magnoliopsida</taxon>
        <taxon>eudicotyledons</taxon>
        <taxon>Gunneridae</taxon>
        <taxon>Pentapetalae</taxon>
        <taxon>asterids</taxon>
        <taxon>Ericales</taxon>
        <taxon>Actinidiaceae</taxon>
        <taxon>Actinidia</taxon>
    </lineage>
</organism>